<evidence type="ECO:0000259" key="6">
    <source>
        <dbReference type="PROSITE" id="PS51296"/>
    </source>
</evidence>
<feature type="region of interest" description="Disordered" evidence="5">
    <location>
        <begin position="86"/>
        <end position="119"/>
    </location>
</feature>
<dbReference type="GO" id="GO:0046872">
    <property type="term" value="F:metal ion binding"/>
    <property type="evidence" value="ECO:0007669"/>
    <property type="project" value="UniProtKB-KW"/>
</dbReference>
<dbReference type="InterPro" id="IPR009078">
    <property type="entry name" value="Ferritin-like_SF"/>
</dbReference>
<evidence type="ECO:0000313" key="7">
    <source>
        <dbReference type="EMBL" id="PWN20181.1"/>
    </source>
</evidence>
<name>A0A316U6W6_9BASI</name>
<dbReference type="EMBL" id="KZ819329">
    <property type="protein sequence ID" value="PWN20181.1"/>
    <property type="molecule type" value="Genomic_DNA"/>
</dbReference>
<feature type="compositionally biased region" description="Basic and acidic residues" evidence="5">
    <location>
        <begin position="89"/>
        <end position="108"/>
    </location>
</feature>
<dbReference type="InterPro" id="IPR017941">
    <property type="entry name" value="Rieske_2Fe-2S"/>
</dbReference>
<dbReference type="InterPro" id="IPR007402">
    <property type="entry name" value="DUF455"/>
</dbReference>
<dbReference type="GeneID" id="37011561"/>
<sequence length="588" mass="64158">MASDAVSTASAPWITIGSVASLLSSHRHHITLRTTTTQPTLYHSILLFSFTNPAAASNNGGAAAVSRKRTWYAMVSQCPHLGAPLESAPVRRVESSNDKLTASEKDDGGDGDDLGFGEEDGDDIEDAVIICPWHEYDFDLRSGESSTGLQACTYQVRVVGEGDEAMVEVESMVREDDARPTQWEVTEVRAVSEAFPDRALASRQVAAESLHMHANALSIADEQSTGPAANASSSVLPPEPRPRTLIAWACLILNTSNPATKVAYTRMAADAFRSGDCKTVGGGRWQTDTSAATPAAVDGTGSPPSRTWISKPEETPPHTPPREAHITTVRPGQEAKRGKWGTLKSRIAMLHSLANIELWAIDLGWDIIARSPRLFAEFCEQQGLPSVGQRVKLPLEFYNDFVKLAVDEAKHFSLLVDRLGAMGANFGDLEVHQGLWDTALQTEHALTARLSIIHLVNEARGLDVNPVTIMKFQKAGDEDSTKVLEIIHRDEVTHVTIAHRHLLHLCSLPSPPLNPIEVFRQEVRQNFAGRLKGPFNATDRAKAGMGREWYEDLVGERNRREEREKEKEGLSKGSAVAQGVLREEIAGG</sequence>
<keyword evidence="1" id="KW-0001">2Fe-2S</keyword>
<dbReference type="Pfam" id="PF00355">
    <property type="entry name" value="Rieske"/>
    <property type="match status" value="1"/>
</dbReference>
<dbReference type="SUPFAM" id="SSF50022">
    <property type="entry name" value="ISP domain"/>
    <property type="match status" value="1"/>
</dbReference>
<feature type="compositionally biased region" description="Acidic residues" evidence="5">
    <location>
        <begin position="109"/>
        <end position="119"/>
    </location>
</feature>
<keyword evidence="4" id="KW-0411">Iron-sulfur</keyword>
<evidence type="ECO:0000256" key="2">
    <source>
        <dbReference type="ARBA" id="ARBA00022723"/>
    </source>
</evidence>
<dbReference type="PANTHER" id="PTHR42782:SF2">
    <property type="entry name" value="3-OXOACYL-[ACYL-CARRIER-PROTEIN] SYNTHASE-LIKE PROTEIN"/>
    <property type="match status" value="1"/>
</dbReference>
<gene>
    <name evidence="7" type="ORF">BCV69DRAFT_222404</name>
</gene>
<organism evidence="7 8">
    <name type="scientific">Pseudomicrostroma glucosiphilum</name>
    <dbReference type="NCBI Taxonomy" id="1684307"/>
    <lineage>
        <taxon>Eukaryota</taxon>
        <taxon>Fungi</taxon>
        <taxon>Dikarya</taxon>
        <taxon>Basidiomycota</taxon>
        <taxon>Ustilaginomycotina</taxon>
        <taxon>Exobasidiomycetes</taxon>
        <taxon>Microstromatales</taxon>
        <taxon>Microstromatales incertae sedis</taxon>
        <taxon>Pseudomicrostroma</taxon>
    </lineage>
</organism>
<keyword evidence="2" id="KW-0479">Metal-binding</keyword>
<dbReference type="Gene3D" id="2.102.10.10">
    <property type="entry name" value="Rieske [2Fe-2S] iron-sulphur domain"/>
    <property type="match status" value="1"/>
</dbReference>
<dbReference type="CDD" id="cd00657">
    <property type="entry name" value="Ferritin_like"/>
    <property type="match status" value="1"/>
</dbReference>
<accession>A0A316U6W6</accession>
<dbReference type="CDD" id="cd03467">
    <property type="entry name" value="Rieske"/>
    <property type="match status" value="1"/>
</dbReference>
<keyword evidence="8" id="KW-1185">Reference proteome</keyword>
<evidence type="ECO:0000256" key="3">
    <source>
        <dbReference type="ARBA" id="ARBA00023004"/>
    </source>
</evidence>
<dbReference type="Proteomes" id="UP000245942">
    <property type="component" value="Unassembled WGS sequence"/>
</dbReference>
<evidence type="ECO:0000256" key="5">
    <source>
        <dbReference type="SAM" id="MobiDB-lite"/>
    </source>
</evidence>
<evidence type="ECO:0000256" key="4">
    <source>
        <dbReference type="ARBA" id="ARBA00023014"/>
    </source>
</evidence>
<feature type="region of interest" description="Disordered" evidence="5">
    <location>
        <begin position="280"/>
        <end position="337"/>
    </location>
</feature>
<dbReference type="InterPro" id="IPR036922">
    <property type="entry name" value="Rieske_2Fe-2S_sf"/>
</dbReference>
<dbReference type="RefSeq" id="XP_025347341.1">
    <property type="nucleotide sequence ID" value="XM_025489827.1"/>
</dbReference>
<dbReference type="Pfam" id="PF04305">
    <property type="entry name" value="DUF455"/>
    <property type="match status" value="1"/>
</dbReference>
<reference evidence="7 8" key="1">
    <citation type="journal article" date="2018" name="Mol. Biol. Evol.">
        <title>Broad Genomic Sampling Reveals a Smut Pathogenic Ancestry of the Fungal Clade Ustilaginomycotina.</title>
        <authorList>
            <person name="Kijpornyongpan T."/>
            <person name="Mondo S.J."/>
            <person name="Barry K."/>
            <person name="Sandor L."/>
            <person name="Lee J."/>
            <person name="Lipzen A."/>
            <person name="Pangilinan J."/>
            <person name="LaButti K."/>
            <person name="Hainaut M."/>
            <person name="Henrissat B."/>
            <person name="Grigoriev I.V."/>
            <person name="Spatafora J.W."/>
            <person name="Aime M.C."/>
        </authorList>
    </citation>
    <scope>NUCLEOTIDE SEQUENCE [LARGE SCALE GENOMIC DNA]</scope>
    <source>
        <strain evidence="7 8">MCA 4718</strain>
    </source>
</reference>
<proteinExistence type="predicted"/>
<feature type="domain" description="Rieske" evidence="6">
    <location>
        <begin position="42"/>
        <end position="167"/>
    </location>
</feature>
<feature type="compositionally biased region" description="Basic and acidic residues" evidence="5">
    <location>
        <begin position="311"/>
        <end position="325"/>
    </location>
</feature>
<keyword evidence="3" id="KW-0408">Iron</keyword>
<dbReference type="AlphaFoldDB" id="A0A316U6W6"/>
<dbReference type="SUPFAM" id="SSF47240">
    <property type="entry name" value="Ferritin-like"/>
    <property type="match status" value="1"/>
</dbReference>
<dbReference type="GO" id="GO:0051537">
    <property type="term" value="F:2 iron, 2 sulfur cluster binding"/>
    <property type="evidence" value="ECO:0007669"/>
    <property type="project" value="UniProtKB-KW"/>
</dbReference>
<protein>
    <submittedName>
        <fullName evidence="7">DUF455-domain-containing protein</fullName>
    </submittedName>
</protein>
<dbReference type="PROSITE" id="PS51296">
    <property type="entry name" value="RIESKE"/>
    <property type="match status" value="1"/>
</dbReference>
<evidence type="ECO:0000256" key="1">
    <source>
        <dbReference type="ARBA" id="ARBA00022714"/>
    </source>
</evidence>
<dbReference type="PANTHER" id="PTHR42782">
    <property type="entry name" value="SI:CH73-314G15.3"/>
    <property type="match status" value="1"/>
</dbReference>
<dbReference type="OrthoDB" id="426882at2759"/>
<dbReference type="STRING" id="1684307.A0A316U6W6"/>
<evidence type="ECO:0000313" key="8">
    <source>
        <dbReference type="Proteomes" id="UP000245942"/>
    </source>
</evidence>